<evidence type="ECO:0000256" key="5">
    <source>
        <dbReference type="ARBA" id="ARBA00023136"/>
    </source>
</evidence>
<proteinExistence type="predicted"/>
<dbReference type="EMBL" id="FAXC01000350">
    <property type="protein sequence ID" value="CUV10075.1"/>
    <property type="molecule type" value="Genomic_DNA"/>
</dbReference>
<dbReference type="AlphaFoldDB" id="A0A160VH90"/>
<dbReference type="Gene3D" id="3.30.420.270">
    <property type="match status" value="1"/>
</dbReference>
<accession>A0A160VH90</accession>
<evidence type="ECO:0000256" key="2">
    <source>
        <dbReference type="ARBA" id="ARBA00022475"/>
    </source>
</evidence>
<sequence length="97" mass="10698">MDKGLGIILPAEGEELEIKKTNILNCLINSQGNVLLGGEPIAIKDVNREVRRRLAKNDKLIISVKAHEKTKYGDYVAVIDQLKRANATRISIADSES</sequence>
<evidence type="ECO:0000256" key="3">
    <source>
        <dbReference type="ARBA" id="ARBA00022692"/>
    </source>
</evidence>
<gene>
    <name evidence="6" type="ORF">MGWOODY_Mmi2467</name>
</gene>
<comment type="subcellular location">
    <subcellularLocation>
        <location evidence="1">Cell membrane</location>
        <topology evidence="1">Single-pass membrane protein</topology>
    </subcellularLocation>
</comment>
<keyword evidence="4" id="KW-1133">Transmembrane helix</keyword>
<keyword evidence="5" id="KW-0472">Membrane</keyword>
<dbReference type="Pfam" id="PF02472">
    <property type="entry name" value="ExbD"/>
    <property type="match status" value="1"/>
</dbReference>
<dbReference type="GO" id="GO:0022857">
    <property type="term" value="F:transmembrane transporter activity"/>
    <property type="evidence" value="ECO:0007669"/>
    <property type="project" value="InterPro"/>
</dbReference>
<dbReference type="GO" id="GO:0005886">
    <property type="term" value="C:plasma membrane"/>
    <property type="evidence" value="ECO:0007669"/>
    <property type="project" value="UniProtKB-SubCell"/>
</dbReference>
<dbReference type="InterPro" id="IPR003400">
    <property type="entry name" value="ExbD"/>
</dbReference>
<name>A0A160VH90_9ZZZZ</name>
<keyword evidence="3" id="KW-0812">Transmembrane</keyword>
<reference evidence="6" key="1">
    <citation type="submission" date="2015-10" db="EMBL/GenBank/DDBJ databases">
        <authorList>
            <person name="Gilbert D.G."/>
        </authorList>
    </citation>
    <scope>NUCLEOTIDE SEQUENCE</scope>
</reference>
<keyword evidence="2" id="KW-1003">Cell membrane</keyword>
<evidence type="ECO:0000256" key="1">
    <source>
        <dbReference type="ARBA" id="ARBA00004162"/>
    </source>
</evidence>
<evidence type="ECO:0000313" key="6">
    <source>
        <dbReference type="EMBL" id="CUV10075.1"/>
    </source>
</evidence>
<protein>
    <submittedName>
        <fullName evidence="6">Biopolymer transport protein ExbD/TolR</fullName>
    </submittedName>
</protein>
<evidence type="ECO:0000256" key="4">
    <source>
        <dbReference type="ARBA" id="ARBA00022989"/>
    </source>
</evidence>
<dbReference type="PANTHER" id="PTHR30558:SF3">
    <property type="entry name" value="BIOPOLYMER TRANSPORT PROTEIN EXBD-RELATED"/>
    <property type="match status" value="1"/>
</dbReference>
<dbReference type="PANTHER" id="PTHR30558">
    <property type="entry name" value="EXBD MEMBRANE COMPONENT OF PMF-DRIVEN MACROMOLECULE IMPORT SYSTEM"/>
    <property type="match status" value="1"/>
</dbReference>
<organism evidence="6">
    <name type="scientific">hydrothermal vent metagenome</name>
    <dbReference type="NCBI Taxonomy" id="652676"/>
    <lineage>
        <taxon>unclassified sequences</taxon>
        <taxon>metagenomes</taxon>
        <taxon>ecological metagenomes</taxon>
    </lineage>
</organism>